<evidence type="ECO:0000313" key="3">
    <source>
        <dbReference type="EMBL" id="TWI13489.1"/>
    </source>
</evidence>
<dbReference type="InterPro" id="IPR000639">
    <property type="entry name" value="Epox_hydrolase-like"/>
</dbReference>
<dbReference type="AlphaFoldDB" id="A0A562M0P7"/>
<name>A0A562M0P7_9GAMM</name>
<evidence type="ECO:0000313" key="4">
    <source>
        <dbReference type="Proteomes" id="UP000316471"/>
    </source>
</evidence>
<keyword evidence="1" id="KW-0732">Signal</keyword>
<dbReference type="EMBL" id="VLKP01000002">
    <property type="protein sequence ID" value="TWI13489.1"/>
    <property type="molecule type" value="Genomic_DNA"/>
</dbReference>
<evidence type="ECO:0000256" key="1">
    <source>
        <dbReference type="SAM" id="SignalP"/>
    </source>
</evidence>
<dbReference type="SUPFAM" id="SSF53474">
    <property type="entry name" value="alpha/beta-Hydrolases"/>
    <property type="match status" value="1"/>
</dbReference>
<sequence>MRRWLRSLLPVLCCAPLLALAAEPAFGPNLEGFDYPYPVGSFAFVSQGKPVKMDYMDVRPAARANGRTVVLLHGKNFCGATWEGSIKALTKAGYRVVAPDQIGFCRSTKPDGYQYSFHQLAHNTAALLDHLGVDKHVVLGHSMGGMLATRYALLYPQRVEKLVLVNPIGLEDWLAKGVPYTPADAWYQGQLKTTRDGIKQYQLTTYYNGEWRPEFDRWVDMSAGMFNGPGKETVAWHAALTFDMIMTQPVYHEFPRLQVPTVLIIGEHDNTAIGKHLLPKAQQSTVGDYRAMARDVAAKIPGAVLHLYPDLAHSPQIQDPGRFHADLLRLLGER</sequence>
<dbReference type="GO" id="GO:0046464">
    <property type="term" value="P:acylglycerol catabolic process"/>
    <property type="evidence" value="ECO:0007669"/>
    <property type="project" value="TreeGrafter"/>
</dbReference>
<dbReference type="InterPro" id="IPR029058">
    <property type="entry name" value="AB_hydrolase_fold"/>
</dbReference>
<dbReference type="GO" id="GO:0047372">
    <property type="term" value="F:monoacylglycerol lipase activity"/>
    <property type="evidence" value="ECO:0007669"/>
    <property type="project" value="TreeGrafter"/>
</dbReference>
<dbReference type="PRINTS" id="PR00412">
    <property type="entry name" value="EPOXHYDRLASE"/>
</dbReference>
<proteinExistence type="predicted"/>
<organism evidence="3 4">
    <name type="scientific">Aerolutibacter ruishenii</name>
    <dbReference type="NCBI Taxonomy" id="686800"/>
    <lineage>
        <taxon>Bacteria</taxon>
        <taxon>Pseudomonadati</taxon>
        <taxon>Pseudomonadota</taxon>
        <taxon>Gammaproteobacteria</taxon>
        <taxon>Lysobacterales</taxon>
        <taxon>Lysobacteraceae</taxon>
        <taxon>Aerolutibacter</taxon>
    </lineage>
</organism>
<dbReference type="RefSeq" id="WP_144811935.1">
    <property type="nucleotide sequence ID" value="NZ_VLKP01000002.1"/>
</dbReference>
<dbReference type="Proteomes" id="UP000316471">
    <property type="component" value="Unassembled WGS sequence"/>
</dbReference>
<comment type="caution">
    <text evidence="3">The sequence shown here is derived from an EMBL/GenBank/DDBJ whole genome shotgun (WGS) entry which is preliminary data.</text>
</comment>
<dbReference type="Pfam" id="PF00561">
    <property type="entry name" value="Abhydrolase_1"/>
    <property type="match status" value="1"/>
</dbReference>
<dbReference type="GO" id="GO:0016020">
    <property type="term" value="C:membrane"/>
    <property type="evidence" value="ECO:0007669"/>
    <property type="project" value="TreeGrafter"/>
</dbReference>
<feature type="chain" id="PRO_5021982192" evidence="1">
    <location>
        <begin position="22"/>
        <end position="334"/>
    </location>
</feature>
<accession>A0A562M0P7</accession>
<feature type="signal peptide" evidence="1">
    <location>
        <begin position="1"/>
        <end position="21"/>
    </location>
</feature>
<evidence type="ECO:0000259" key="2">
    <source>
        <dbReference type="Pfam" id="PF00561"/>
    </source>
</evidence>
<dbReference type="PANTHER" id="PTHR43798:SF33">
    <property type="entry name" value="HYDROLASE, PUTATIVE (AFU_ORTHOLOGUE AFUA_2G14860)-RELATED"/>
    <property type="match status" value="1"/>
</dbReference>
<reference evidence="3 4" key="1">
    <citation type="journal article" date="2015" name="Stand. Genomic Sci.">
        <title>Genomic Encyclopedia of Bacterial and Archaeal Type Strains, Phase III: the genomes of soil and plant-associated and newly described type strains.</title>
        <authorList>
            <person name="Whitman W.B."/>
            <person name="Woyke T."/>
            <person name="Klenk H.P."/>
            <person name="Zhou Y."/>
            <person name="Lilburn T.G."/>
            <person name="Beck B.J."/>
            <person name="De Vos P."/>
            <person name="Vandamme P."/>
            <person name="Eisen J.A."/>
            <person name="Garrity G."/>
            <person name="Hugenholtz P."/>
            <person name="Kyrpides N.C."/>
        </authorList>
    </citation>
    <scope>NUCLEOTIDE SEQUENCE [LARGE SCALE GENOMIC DNA]</scope>
    <source>
        <strain evidence="3 4">CGMCC 1.10136</strain>
    </source>
</reference>
<dbReference type="OrthoDB" id="9773293at2"/>
<protein>
    <submittedName>
        <fullName evidence="3">Pimeloyl-ACP methyl ester carboxylesterase</fullName>
    </submittedName>
</protein>
<dbReference type="PANTHER" id="PTHR43798">
    <property type="entry name" value="MONOACYLGLYCEROL LIPASE"/>
    <property type="match status" value="1"/>
</dbReference>
<keyword evidence="4" id="KW-1185">Reference proteome</keyword>
<dbReference type="Gene3D" id="3.40.50.1820">
    <property type="entry name" value="alpha/beta hydrolase"/>
    <property type="match status" value="1"/>
</dbReference>
<dbReference type="PRINTS" id="PR00111">
    <property type="entry name" value="ABHYDROLASE"/>
</dbReference>
<feature type="domain" description="AB hydrolase-1" evidence="2">
    <location>
        <begin position="68"/>
        <end position="273"/>
    </location>
</feature>
<gene>
    <name evidence="3" type="ORF">IP93_00651</name>
</gene>
<dbReference type="InterPro" id="IPR050266">
    <property type="entry name" value="AB_hydrolase_sf"/>
</dbReference>
<dbReference type="InterPro" id="IPR000073">
    <property type="entry name" value="AB_hydrolase_1"/>
</dbReference>